<evidence type="ECO:0000313" key="14">
    <source>
        <dbReference type="EMBL" id="TCS40745.1"/>
    </source>
</evidence>
<evidence type="ECO:0000256" key="9">
    <source>
        <dbReference type="HAMAP-Rule" id="MF_02043"/>
    </source>
</evidence>
<dbReference type="PANTHER" id="PTHR11082">
    <property type="entry name" value="TRNA-DIHYDROURIDINE SYNTHASE"/>
    <property type="match status" value="1"/>
</dbReference>
<evidence type="ECO:0000256" key="7">
    <source>
        <dbReference type="ARBA" id="ARBA00022884"/>
    </source>
</evidence>
<gene>
    <name evidence="9" type="primary">dusC</name>
    <name evidence="14" type="ORF">BCF53_108105</name>
</gene>
<keyword evidence="15" id="KW-1185">Reference proteome</keyword>
<dbReference type="InterPro" id="IPR013785">
    <property type="entry name" value="Aldolase_TIM"/>
</dbReference>
<feature type="site" description="Interacts with tRNA; defines subfamily-specific binding signature" evidence="9">
    <location>
        <position position="272"/>
    </location>
</feature>
<evidence type="ECO:0000256" key="10">
    <source>
        <dbReference type="PIRNR" id="PIRNR006621"/>
    </source>
</evidence>
<keyword evidence="8 9" id="KW-0560">Oxidoreductase</keyword>
<dbReference type="PROSITE" id="PS01136">
    <property type="entry name" value="UPF0034"/>
    <property type="match status" value="1"/>
</dbReference>
<feature type="binding site" evidence="9">
    <location>
        <begin position="199"/>
        <end position="201"/>
    </location>
    <ligand>
        <name>FMN</name>
        <dbReference type="ChEBI" id="CHEBI:58210"/>
    </ligand>
</feature>
<feature type="binding site" evidence="9 12">
    <location>
        <position position="139"/>
    </location>
    <ligand>
        <name>FMN</name>
        <dbReference type="ChEBI" id="CHEBI:58210"/>
    </ligand>
</feature>
<comment type="function">
    <text evidence="9">Catalyzes the synthesis of 5,6-dihydrouridine (D), a modified base found in the D-loop of most tRNAs, via the reduction of the C5-C6 double bond in target uridines. Specifically modifies U16 in tRNAs.</text>
</comment>
<comment type="catalytic activity">
    <reaction evidence="9">
        <text>5,6-dihydrouridine(16) in tRNA + NAD(+) = uridine(16) in tRNA + NADH + H(+)</text>
        <dbReference type="Rhea" id="RHEA:53380"/>
        <dbReference type="Rhea" id="RHEA-COMP:13543"/>
        <dbReference type="Rhea" id="RHEA-COMP:13544"/>
        <dbReference type="ChEBI" id="CHEBI:15378"/>
        <dbReference type="ChEBI" id="CHEBI:57540"/>
        <dbReference type="ChEBI" id="CHEBI:57945"/>
        <dbReference type="ChEBI" id="CHEBI:65315"/>
        <dbReference type="ChEBI" id="CHEBI:74443"/>
    </reaction>
</comment>
<dbReference type="GO" id="GO:0102262">
    <property type="term" value="F:tRNA-dihydrouridine16 synthase activity"/>
    <property type="evidence" value="ECO:0007669"/>
    <property type="project" value="RHEA"/>
</dbReference>
<dbReference type="AlphaFoldDB" id="A0A4R3I4D6"/>
<dbReference type="GO" id="GO:0000049">
    <property type="term" value="F:tRNA binding"/>
    <property type="evidence" value="ECO:0007669"/>
    <property type="project" value="UniProtKB-UniRule"/>
</dbReference>
<dbReference type="InterPro" id="IPR032886">
    <property type="entry name" value="DusC"/>
</dbReference>
<comment type="cofactor">
    <cofactor evidence="1 9 10 12">
        <name>FMN</name>
        <dbReference type="ChEBI" id="CHEBI:58210"/>
    </cofactor>
</comment>
<feature type="site" description="Interacts with tRNA" evidence="9">
    <location>
        <position position="95"/>
    </location>
</feature>
<feature type="site" description="Interacts with tRNA; defines subfamily-specific binding signature" evidence="9">
    <location>
        <position position="274"/>
    </location>
</feature>
<evidence type="ECO:0000256" key="2">
    <source>
        <dbReference type="ARBA" id="ARBA00022555"/>
    </source>
</evidence>
<name>A0A4R3I4D6_9GAMM</name>
<proteinExistence type="inferred from homology"/>
<dbReference type="Gene3D" id="1.20.225.30">
    <property type="entry name" value="Dihydrouridine synthase, C-terminal recognition domain"/>
    <property type="match status" value="1"/>
</dbReference>
<feature type="binding site" evidence="9 12">
    <location>
        <begin position="223"/>
        <end position="224"/>
    </location>
    <ligand>
        <name>FMN</name>
        <dbReference type="ChEBI" id="CHEBI:58210"/>
    </ligand>
</feature>
<feature type="site" description="Interacts with tRNA; defines subfamily-specific binding signature" evidence="9">
    <location>
        <position position="295"/>
    </location>
</feature>
<comment type="caution">
    <text evidence="14">The sequence shown here is derived from an EMBL/GenBank/DDBJ whole genome shotgun (WGS) entry which is preliminary data.</text>
</comment>
<evidence type="ECO:0000256" key="3">
    <source>
        <dbReference type="ARBA" id="ARBA00022630"/>
    </source>
</evidence>
<evidence type="ECO:0000256" key="12">
    <source>
        <dbReference type="PIRSR" id="PIRSR006621-2"/>
    </source>
</evidence>
<evidence type="ECO:0000256" key="5">
    <source>
        <dbReference type="ARBA" id="ARBA00022694"/>
    </source>
</evidence>
<organism evidence="14 15">
    <name type="scientific">Reinekea marinisedimentorum</name>
    <dbReference type="NCBI Taxonomy" id="230495"/>
    <lineage>
        <taxon>Bacteria</taxon>
        <taxon>Pseudomonadati</taxon>
        <taxon>Pseudomonadota</taxon>
        <taxon>Gammaproteobacteria</taxon>
        <taxon>Oceanospirillales</taxon>
        <taxon>Saccharospirillaceae</taxon>
        <taxon>Reinekea</taxon>
    </lineage>
</organism>
<feature type="binding site" evidence="12">
    <location>
        <position position="168"/>
    </location>
    <ligand>
        <name>FMN</name>
        <dbReference type="ChEBI" id="CHEBI:58210"/>
    </ligand>
</feature>
<evidence type="ECO:0000259" key="13">
    <source>
        <dbReference type="Pfam" id="PF01207"/>
    </source>
</evidence>
<dbReference type="GO" id="GO:0010181">
    <property type="term" value="F:FMN binding"/>
    <property type="evidence" value="ECO:0007669"/>
    <property type="project" value="UniProtKB-UniRule"/>
</dbReference>
<keyword evidence="2 9" id="KW-0820">tRNA-binding</keyword>
<accession>A0A4R3I4D6</accession>
<feature type="site" description="Interacts with tRNA; defines subfamily-specific binding signature" evidence="9">
    <location>
        <position position="35"/>
    </location>
</feature>
<dbReference type="SUPFAM" id="SSF51395">
    <property type="entry name" value="FMN-linked oxidoreductases"/>
    <property type="match status" value="1"/>
</dbReference>
<dbReference type="EC" id="1.3.1.-" evidence="9"/>
<keyword evidence="5 9" id="KW-0819">tRNA processing</keyword>
<dbReference type="InterPro" id="IPR001269">
    <property type="entry name" value="DUS_fam"/>
</dbReference>
<dbReference type="GO" id="GO:0050660">
    <property type="term" value="F:flavin adenine dinucleotide binding"/>
    <property type="evidence" value="ECO:0007669"/>
    <property type="project" value="InterPro"/>
</dbReference>
<dbReference type="OrthoDB" id="5289281at2"/>
<dbReference type="InterPro" id="IPR018517">
    <property type="entry name" value="tRNA_hU_synthase_CS"/>
</dbReference>
<evidence type="ECO:0000313" key="15">
    <source>
        <dbReference type="Proteomes" id="UP000295793"/>
    </source>
</evidence>
<dbReference type="PANTHER" id="PTHR11082:SF26">
    <property type="entry name" value="TRNA-DIHYDROURIDINE(16) SYNTHASE"/>
    <property type="match status" value="1"/>
</dbReference>
<evidence type="ECO:0000256" key="11">
    <source>
        <dbReference type="PIRSR" id="PIRSR006621-1"/>
    </source>
</evidence>
<dbReference type="CDD" id="cd02801">
    <property type="entry name" value="DUS_like_FMN"/>
    <property type="match status" value="1"/>
</dbReference>
<dbReference type="HAMAP" id="MF_02043">
    <property type="entry name" value="DusC_subfam"/>
    <property type="match status" value="1"/>
</dbReference>
<protein>
    <recommendedName>
        <fullName evidence="9">tRNA-dihydrouridine(16) synthase</fullName>
        <ecNumber evidence="9">1.3.1.-</ecNumber>
    </recommendedName>
    <alternativeName>
        <fullName evidence="9">U16-specific dihydrouridine synthase</fullName>
        <shortName evidence="9">U16-specific Dus</shortName>
    </alternativeName>
    <alternativeName>
        <fullName evidence="9">tRNA-dihydrouridine synthase C</fullName>
    </alternativeName>
</protein>
<dbReference type="Gene3D" id="3.20.20.70">
    <property type="entry name" value="Aldolase class I"/>
    <property type="match status" value="1"/>
</dbReference>
<feature type="site" description="Interacts with tRNA" evidence="9">
    <location>
        <position position="176"/>
    </location>
</feature>
<feature type="binding site" evidence="9 12">
    <location>
        <position position="68"/>
    </location>
    <ligand>
        <name>FMN</name>
        <dbReference type="ChEBI" id="CHEBI:58210"/>
    </ligand>
</feature>
<sequence>MKIYLAPMEGLADHFLRNIIAHRGGYDLVITEFVRVVDQLLPPSVFYRIVPELNQHALTGVDTPVRVQLLGNHADALARNALRAIELGSHGIDLNFGCPSKTVNNSLGGAILLNEPETLYRIVKAVRQAVPEEHAVSAKMRLGYEDSSQMIECASALASAGADEITVHARTKVQGYAPPAHWHLVEEISNRVSTPLIINGDIWCDDTARQALKASGCQHLMIGRGAVRNPWLAQQIKGTHSGSTDWTDLHAIIMEFWQAVTDQMSHRYCSGRLKQWLKHLKESNPRAADLYLELRPLTDVAEITELLTGYRN</sequence>
<reference evidence="14 15" key="1">
    <citation type="submission" date="2019-03" db="EMBL/GenBank/DDBJ databases">
        <title>Genomic Encyclopedia of Archaeal and Bacterial Type Strains, Phase II (KMG-II): from individual species to whole genera.</title>
        <authorList>
            <person name="Goeker M."/>
        </authorList>
    </citation>
    <scope>NUCLEOTIDE SEQUENCE [LARGE SCALE GENOMIC DNA]</scope>
    <source>
        <strain evidence="14 15">DSM 15388</strain>
    </source>
</reference>
<evidence type="ECO:0000256" key="1">
    <source>
        <dbReference type="ARBA" id="ARBA00001917"/>
    </source>
</evidence>
<comment type="similarity">
    <text evidence="10">Belongs to the dus family.</text>
</comment>
<feature type="domain" description="DUS-like FMN-binding" evidence="13">
    <location>
        <begin position="5"/>
        <end position="281"/>
    </location>
</feature>
<keyword evidence="3 9" id="KW-0285">Flavoprotein</keyword>
<feature type="active site" description="Proton donor" evidence="9 11">
    <location>
        <position position="98"/>
    </location>
</feature>
<dbReference type="RefSeq" id="WP_132701715.1">
    <property type="nucleotide sequence ID" value="NZ_SLZR01000008.1"/>
</dbReference>
<dbReference type="InterPro" id="IPR035587">
    <property type="entry name" value="DUS-like_FMN-bd"/>
</dbReference>
<evidence type="ECO:0000256" key="8">
    <source>
        <dbReference type="ARBA" id="ARBA00023002"/>
    </source>
</evidence>
<keyword evidence="12" id="KW-0547">Nucleotide-binding</keyword>
<dbReference type="InterPro" id="IPR042270">
    <property type="entry name" value="DusC_C"/>
</dbReference>
<comment type="caution">
    <text evidence="9">Lacks conserved residue(s) required for the propagation of feature annotation.</text>
</comment>
<comment type="catalytic activity">
    <reaction evidence="9">
        <text>5,6-dihydrouridine(16) in tRNA + NADP(+) = uridine(16) in tRNA + NADPH + H(+)</text>
        <dbReference type="Rhea" id="RHEA:53376"/>
        <dbReference type="Rhea" id="RHEA-COMP:13543"/>
        <dbReference type="Rhea" id="RHEA-COMP:13544"/>
        <dbReference type="ChEBI" id="CHEBI:15378"/>
        <dbReference type="ChEBI" id="CHEBI:57783"/>
        <dbReference type="ChEBI" id="CHEBI:58349"/>
        <dbReference type="ChEBI" id="CHEBI:65315"/>
        <dbReference type="ChEBI" id="CHEBI:74443"/>
    </reaction>
</comment>
<dbReference type="EMBL" id="SLZR01000008">
    <property type="protein sequence ID" value="TCS40745.1"/>
    <property type="molecule type" value="Genomic_DNA"/>
</dbReference>
<evidence type="ECO:0000256" key="4">
    <source>
        <dbReference type="ARBA" id="ARBA00022643"/>
    </source>
</evidence>
<evidence type="ECO:0000256" key="6">
    <source>
        <dbReference type="ARBA" id="ARBA00022857"/>
    </source>
</evidence>
<keyword evidence="7 9" id="KW-0694">RNA-binding</keyword>
<dbReference type="Pfam" id="PF01207">
    <property type="entry name" value="Dus"/>
    <property type="match status" value="1"/>
</dbReference>
<keyword evidence="4 9" id="KW-0288">FMN</keyword>
<keyword evidence="6 9" id="KW-0521">NADP</keyword>
<dbReference type="PIRSF" id="PIRSF006621">
    <property type="entry name" value="Dus"/>
    <property type="match status" value="1"/>
</dbReference>
<dbReference type="Proteomes" id="UP000295793">
    <property type="component" value="Unassembled WGS sequence"/>
</dbReference>
<comment type="similarity">
    <text evidence="9">Belongs to the Dus family. DusC subfamily.</text>
</comment>